<dbReference type="EC" id="5.2.1.8" evidence="2"/>
<evidence type="ECO:0000256" key="3">
    <source>
        <dbReference type="ARBA" id="ARBA00022729"/>
    </source>
</evidence>
<feature type="transmembrane region" description="Helical" evidence="7">
    <location>
        <begin position="12"/>
        <end position="33"/>
    </location>
</feature>
<reference evidence="9" key="1">
    <citation type="journal article" date="2020" name="mSystems">
        <title>Genome- and Community-Level Interaction Insights into Carbon Utilization and Element Cycling Functions of Hydrothermarchaeota in Hydrothermal Sediment.</title>
        <authorList>
            <person name="Zhou Z."/>
            <person name="Liu Y."/>
            <person name="Xu W."/>
            <person name="Pan J."/>
            <person name="Luo Z.H."/>
            <person name="Li M."/>
        </authorList>
    </citation>
    <scope>NUCLEOTIDE SEQUENCE [LARGE SCALE GENOMIC DNA]</scope>
    <source>
        <strain evidence="9">HyVt-102</strain>
    </source>
</reference>
<comment type="caution">
    <text evidence="9">The sequence shown here is derived from an EMBL/GenBank/DDBJ whole genome shotgun (WGS) entry which is preliminary data.</text>
</comment>
<feature type="domain" description="PpiC" evidence="8">
    <location>
        <begin position="382"/>
        <end position="471"/>
    </location>
</feature>
<dbReference type="Gene3D" id="3.10.50.40">
    <property type="match status" value="2"/>
</dbReference>
<dbReference type="InterPro" id="IPR000297">
    <property type="entry name" value="PPIase_PpiC"/>
</dbReference>
<keyword evidence="7" id="KW-1133">Transmembrane helix</keyword>
<evidence type="ECO:0000256" key="5">
    <source>
        <dbReference type="ARBA" id="ARBA00023235"/>
    </source>
</evidence>
<evidence type="ECO:0000256" key="2">
    <source>
        <dbReference type="ARBA" id="ARBA00013194"/>
    </source>
</evidence>
<feature type="non-terminal residue" evidence="9">
    <location>
        <position position="484"/>
    </location>
</feature>
<organism evidence="9">
    <name type="scientific">candidate division WOR-3 bacterium</name>
    <dbReference type="NCBI Taxonomy" id="2052148"/>
    <lineage>
        <taxon>Bacteria</taxon>
        <taxon>Bacteria division WOR-3</taxon>
    </lineage>
</organism>
<accession>A0A7C0V9G9</accession>
<dbReference type="SUPFAM" id="SSF54534">
    <property type="entry name" value="FKBP-like"/>
    <property type="match status" value="2"/>
</dbReference>
<dbReference type="PANTHER" id="PTHR47245">
    <property type="entry name" value="PEPTIDYLPROLYL ISOMERASE"/>
    <property type="match status" value="1"/>
</dbReference>
<proteinExistence type="predicted"/>
<dbReference type="GO" id="GO:0003755">
    <property type="term" value="F:peptidyl-prolyl cis-trans isomerase activity"/>
    <property type="evidence" value="ECO:0007669"/>
    <property type="project" value="UniProtKB-KW"/>
</dbReference>
<evidence type="ECO:0000256" key="6">
    <source>
        <dbReference type="PROSITE-ProRule" id="PRU00278"/>
    </source>
</evidence>
<keyword evidence="4 6" id="KW-0697">Rotamase</keyword>
<sequence>MTQQKKEVCMRRLAPIFVFIFSILLNAQVIGYVDGIKLTKQMLRPKETVDELVNEVLMYLYGVEKGYLDSLSDKIWTKERNLLVYYTYNRLVVDNASANEGEMFSVYRHFDKSISVYAIDCKSFKDALKAYREIISGAKWADILNRYSSNVRLRKKGGFYGEVKWSYTPDRITRMAFKMDEGEVSLPFRFKGAWYIIKVTKIKDNEIGDFQQEKTRIKNLILRQKKAKNNSKYWNYMKYLLNIKFNEENMKKILKVMPRGRHMGAYVFPDSLWDIVLATSTLGKFTVKELQRRTGLVDKPLNLSRINDMKRYIEWELVLDGFTILARNKGYNRVPSVYSRMMRDRIGLVRGYIKTVEIKSQKIPEDSLIDFYYQRIEDYTEPERRRVYVIVNSDKEKLNNVRKRILRGADFSEMAKKYSIHLTRNKGGELGWITKNRFPEFAKVAFKLKNGQVSDVFSPDGKSWAIVYVNGIQEARPMPFEKIK</sequence>
<dbReference type="Pfam" id="PF00639">
    <property type="entry name" value="Rotamase"/>
    <property type="match status" value="1"/>
</dbReference>
<comment type="catalytic activity">
    <reaction evidence="1">
        <text>[protein]-peptidylproline (omega=180) = [protein]-peptidylproline (omega=0)</text>
        <dbReference type="Rhea" id="RHEA:16237"/>
        <dbReference type="Rhea" id="RHEA-COMP:10747"/>
        <dbReference type="Rhea" id="RHEA-COMP:10748"/>
        <dbReference type="ChEBI" id="CHEBI:83833"/>
        <dbReference type="ChEBI" id="CHEBI:83834"/>
        <dbReference type="EC" id="5.2.1.8"/>
    </reaction>
</comment>
<evidence type="ECO:0000256" key="1">
    <source>
        <dbReference type="ARBA" id="ARBA00000971"/>
    </source>
</evidence>
<dbReference type="EMBL" id="DQWE01000038">
    <property type="protein sequence ID" value="HDI82327.1"/>
    <property type="molecule type" value="Genomic_DNA"/>
</dbReference>
<evidence type="ECO:0000313" key="9">
    <source>
        <dbReference type="EMBL" id="HDI82327.1"/>
    </source>
</evidence>
<keyword evidence="5 6" id="KW-0413">Isomerase</keyword>
<dbReference type="PROSITE" id="PS50198">
    <property type="entry name" value="PPIC_PPIASE_2"/>
    <property type="match status" value="2"/>
</dbReference>
<dbReference type="Proteomes" id="UP000885847">
    <property type="component" value="Unassembled WGS sequence"/>
</dbReference>
<gene>
    <name evidence="9" type="ORF">ENF18_00870</name>
</gene>
<dbReference type="InterPro" id="IPR050245">
    <property type="entry name" value="PrsA_foldase"/>
</dbReference>
<protein>
    <recommendedName>
        <fullName evidence="2">peptidylprolyl isomerase</fullName>
        <ecNumber evidence="2">5.2.1.8</ecNumber>
    </recommendedName>
</protein>
<keyword evidence="7" id="KW-0812">Transmembrane</keyword>
<feature type="domain" description="PpiC" evidence="8">
    <location>
        <begin position="108"/>
        <end position="201"/>
    </location>
</feature>
<dbReference type="AlphaFoldDB" id="A0A7C0V9G9"/>
<dbReference type="Pfam" id="PF13145">
    <property type="entry name" value="Rotamase_2"/>
    <property type="match status" value="1"/>
</dbReference>
<keyword evidence="7" id="KW-0472">Membrane</keyword>
<dbReference type="InterPro" id="IPR046357">
    <property type="entry name" value="PPIase_dom_sf"/>
</dbReference>
<evidence type="ECO:0000259" key="8">
    <source>
        <dbReference type="PROSITE" id="PS50198"/>
    </source>
</evidence>
<name>A0A7C0V9G9_UNCW3</name>
<dbReference type="PANTHER" id="PTHR47245:SF1">
    <property type="entry name" value="FOLDASE PROTEIN PRSA"/>
    <property type="match status" value="1"/>
</dbReference>
<keyword evidence="3" id="KW-0732">Signal</keyword>
<evidence type="ECO:0000256" key="7">
    <source>
        <dbReference type="SAM" id="Phobius"/>
    </source>
</evidence>
<evidence type="ECO:0000256" key="4">
    <source>
        <dbReference type="ARBA" id="ARBA00023110"/>
    </source>
</evidence>